<dbReference type="EMBL" id="JAUPFM010000020">
    <property type="protein sequence ID" value="KAK2818812.1"/>
    <property type="molecule type" value="Genomic_DNA"/>
</dbReference>
<keyword evidence="2" id="KW-1185">Reference proteome</keyword>
<proteinExistence type="predicted"/>
<accession>A0AA88IS65</accession>
<organism evidence="1 2">
    <name type="scientific">Channa striata</name>
    <name type="common">Snakehead murrel</name>
    <name type="synonym">Ophicephalus striatus</name>
    <dbReference type="NCBI Taxonomy" id="64152"/>
    <lineage>
        <taxon>Eukaryota</taxon>
        <taxon>Metazoa</taxon>
        <taxon>Chordata</taxon>
        <taxon>Craniata</taxon>
        <taxon>Vertebrata</taxon>
        <taxon>Euteleostomi</taxon>
        <taxon>Actinopterygii</taxon>
        <taxon>Neopterygii</taxon>
        <taxon>Teleostei</taxon>
        <taxon>Neoteleostei</taxon>
        <taxon>Acanthomorphata</taxon>
        <taxon>Anabantaria</taxon>
        <taxon>Anabantiformes</taxon>
        <taxon>Channoidei</taxon>
        <taxon>Channidae</taxon>
        <taxon>Channa</taxon>
    </lineage>
</organism>
<gene>
    <name evidence="1" type="ORF">Q5P01_024373</name>
</gene>
<sequence>MIQRCTSCHQVMNAARIHDKQKLKSFWEQQVVQHSRHMDEEESRMRSSALAWLREQWGVRLNQRNQHQQSFFEERIRRAQKAQLSLRLDSA</sequence>
<dbReference type="PANTHER" id="PTHR40387">
    <property type="entry name" value="PROTEIN FAM240B"/>
    <property type="match status" value="1"/>
</dbReference>
<dbReference type="Proteomes" id="UP001187415">
    <property type="component" value="Unassembled WGS sequence"/>
</dbReference>
<protein>
    <submittedName>
        <fullName evidence="1">Uncharacterized protein</fullName>
    </submittedName>
</protein>
<evidence type="ECO:0000313" key="1">
    <source>
        <dbReference type="EMBL" id="KAK2818812.1"/>
    </source>
</evidence>
<name>A0AA88IS65_CHASR</name>
<evidence type="ECO:0000313" key="2">
    <source>
        <dbReference type="Proteomes" id="UP001187415"/>
    </source>
</evidence>
<reference evidence="1" key="1">
    <citation type="submission" date="2023-07" db="EMBL/GenBank/DDBJ databases">
        <title>Chromosome-level Genome Assembly of Striped Snakehead (Channa striata).</title>
        <authorList>
            <person name="Liu H."/>
        </authorList>
    </citation>
    <scope>NUCLEOTIDE SEQUENCE</scope>
    <source>
        <strain evidence="1">Gz</strain>
        <tissue evidence="1">Muscle</tissue>
    </source>
</reference>
<dbReference type="AlphaFoldDB" id="A0AA88IS65"/>
<comment type="caution">
    <text evidence="1">The sequence shown here is derived from an EMBL/GenBank/DDBJ whole genome shotgun (WGS) entry which is preliminary data.</text>
</comment>
<dbReference type="InterPro" id="IPR040261">
    <property type="entry name" value="FAM240"/>
</dbReference>
<dbReference type="PANTHER" id="PTHR40387:SF1">
    <property type="entry name" value="PROTEIN FAM240B"/>
    <property type="match status" value="1"/>
</dbReference>